<proteinExistence type="predicted"/>
<protein>
    <submittedName>
        <fullName evidence="1 2">3-hydroxyacyl-CoA dehydrogenase</fullName>
    </submittedName>
</protein>
<evidence type="ECO:0000313" key="3">
    <source>
        <dbReference type="Proteomes" id="UP000030765"/>
    </source>
</evidence>
<name>A0A084VE12_ANOSI</name>
<dbReference type="AlphaFoldDB" id="A0A084VE12"/>
<reference evidence="2" key="2">
    <citation type="submission" date="2020-05" db="UniProtKB">
        <authorList>
            <consortium name="EnsemblMetazoa"/>
        </authorList>
    </citation>
    <scope>IDENTIFICATION</scope>
</reference>
<dbReference type="EMBL" id="KE524753">
    <property type="protein sequence ID" value="KFB36206.1"/>
    <property type="molecule type" value="Genomic_DNA"/>
</dbReference>
<gene>
    <name evidence="1" type="ORF">ZHAS_00003297</name>
</gene>
<evidence type="ECO:0000313" key="2">
    <source>
        <dbReference type="EnsemblMetazoa" id="ASIC003297-PA"/>
    </source>
</evidence>
<reference evidence="1 3" key="1">
    <citation type="journal article" date="2014" name="BMC Genomics">
        <title>Genome sequence of Anopheles sinensis provides insight into genetics basis of mosquito competence for malaria parasites.</title>
        <authorList>
            <person name="Zhou D."/>
            <person name="Zhang D."/>
            <person name="Ding G."/>
            <person name="Shi L."/>
            <person name="Hou Q."/>
            <person name="Ye Y."/>
            <person name="Xu Y."/>
            <person name="Zhou H."/>
            <person name="Xiong C."/>
            <person name="Li S."/>
            <person name="Yu J."/>
            <person name="Hong S."/>
            <person name="Yu X."/>
            <person name="Zou P."/>
            <person name="Chen C."/>
            <person name="Chang X."/>
            <person name="Wang W."/>
            <person name="Lv Y."/>
            <person name="Sun Y."/>
            <person name="Ma L."/>
            <person name="Shen B."/>
            <person name="Zhu C."/>
        </authorList>
    </citation>
    <scope>NUCLEOTIDE SEQUENCE [LARGE SCALE GENOMIC DNA]</scope>
</reference>
<keyword evidence="3" id="KW-1185">Reference proteome</keyword>
<dbReference type="EnsemblMetazoa" id="ASIC003297-RA">
    <property type="protein sequence ID" value="ASIC003297-PA"/>
    <property type="gene ID" value="ASIC003297"/>
</dbReference>
<dbReference type="Proteomes" id="UP000030765">
    <property type="component" value="Unassembled WGS sequence"/>
</dbReference>
<dbReference type="VEuPathDB" id="VectorBase:ASIC003297"/>
<organism evidence="1">
    <name type="scientific">Anopheles sinensis</name>
    <name type="common">Mosquito</name>
    <dbReference type="NCBI Taxonomy" id="74873"/>
    <lineage>
        <taxon>Eukaryota</taxon>
        <taxon>Metazoa</taxon>
        <taxon>Ecdysozoa</taxon>
        <taxon>Arthropoda</taxon>
        <taxon>Hexapoda</taxon>
        <taxon>Insecta</taxon>
        <taxon>Pterygota</taxon>
        <taxon>Neoptera</taxon>
        <taxon>Endopterygota</taxon>
        <taxon>Diptera</taxon>
        <taxon>Nematocera</taxon>
        <taxon>Culicoidea</taxon>
        <taxon>Culicidae</taxon>
        <taxon>Anophelinae</taxon>
        <taxon>Anopheles</taxon>
    </lineage>
</organism>
<dbReference type="EMBL" id="ATLV01012048">
    <property type="status" value="NOT_ANNOTATED_CDS"/>
    <property type="molecule type" value="Genomic_DNA"/>
</dbReference>
<evidence type="ECO:0000313" key="1">
    <source>
        <dbReference type="EMBL" id="KFB36206.1"/>
    </source>
</evidence>
<sequence length="78" mass="8462">MEEGRWGLGRDEGLERVRDISQNIGRVPASYFCSVTACPGAIFVRQRLPSIGVCLAVDISYPQDSSRTGRSLPCGSSE</sequence>
<accession>A0A084VE12</accession>